<dbReference type="EMBL" id="JABCKV010001993">
    <property type="protein sequence ID" value="KAG5639822.1"/>
    <property type="molecule type" value="Genomic_DNA"/>
</dbReference>
<gene>
    <name evidence="2" type="ORF">DXG03_003069</name>
</gene>
<accession>A0A9P7G3E3</accession>
<dbReference type="AlphaFoldDB" id="A0A9P7G3E3"/>
<keyword evidence="3" id="KW-1185">Reference proteome</keyword>
<dbReference type="OrthoDB" id="1110759at2759"/>
<reference evidence="2" key="2">
    <citation type="submission" date="2021-10" db="EMBL/GenBank/DDBJ databases">
        <title>Phylogenomics reveals ancestral predisposition of the termite-cultivated fungus Termitomyces towards a domesticated lifestyle.</title>
        <authorList>
            <person name="Auxier B."/>
            <person name="Grum-Grzhimaylo A."/>
            <person name="Cardenas M.E."/>
            <person name="Lodge J.D."/>
            <person name="Laessoe T."/>
            <person name="Pedersen O."/>
            <person name="Smith M.E."/>
            <person name="Kuyper T.W."/>
            <person name="Franco-Molano E.A."/>
            <person name="Baroni T.J."/>
            <person name="Aanen D.K."/>
        </authorList>
    </citation>
    <scope>NUCLEOTIDE SEQUENCE</scope>
    <source>
        <strain evidence="2">AP01</strain>
        <tissue evidence="2">Mycelium</tissue>
    </source>
</reference>
<protein>
    <submittedName>
        <fullName evidence="2">Uncharacterized protein</fullName>
    </submittedName>
</protein>
<organism evidence="2 3">
    <name type="scientific">Asterophora parasitica</name>
    <dbReference type="NCBI Taxonomy" id="117018"/>
    <lineage>
        <taxon>Eukaryota</taxon>
        <taxon>Fungi</taxon>
        <taxon>Dikarya</taxon>
        <taxon>Basidiomycota</taxon>
        <taxon>Agaricomycotina</taxon>
        <taxon>Agaricomycetes</taxon>
        <taxon>Agaricomycetidae</taxon>
        <taxon>Agaricales</taxon>
        <taxon>Tricholomatineae</taxon>
        <taxon>Lyophyllaceae</taxon>
        <taxon>Asterophora</taxon>
    </lineage>
</organism>
<comment type="caution">
    <text evidence="2">The sequence shown here is derived from an EMBL/GenBank/DDBJ whole genome shotgun (WGS) entry which is preliminary data.</text>
</comment>
<feature type="region of interest" description="Disordered" evidence="1">
    <location>
        <begin position="47"/>
        <end position="76"/>
    </location>
</feature>
<sequence length="76" mass="8257">MIKAAIKADGSRIGTSKQIIANYIPSLWNQTSINAHFRLTHWPAEDGITPAEAAPGEKKLKSPKKKTLKTKSQAAT</sequence>
<proteinExistence type="predicted"/>
<evidence type="ECO:0000256" key="1">
    <source>
        <dbReference type="SAM" id="MobiDB-lite"/>
    </source>
</evidence>
<dbReference type="Proteomes" id="UP000775547">
    <property type="component" value="Unassembled WGS sequence"/>
</dbReference>
<name>A0A9P7G3E3_9AGAR</name>
<reference evidence="2" key="1">
    <citation type="submission" date="2020-07" db="EMBL/GenBank/DDBJ databases">
        <authorList>
            <person name="Nieuwenhuis M."/>
            <person name="Van De Peppel L.J.J."/>
        </authorList>
    </citation>
    <scope>NUCLEOTIDE SEQUENCE</scope>
    <source>
        <strain evidence="2">AP01</strain>
        <tissue evidence="2">Mycelium</tissue>
    </source>
</reference>
<evidence type="ECO:0000313" key="3">
    <source>
        <dbReference type="Proteomes" id="UP000775547"/>
    </source>
</evidence>
<evidence type="ECO:0000313" key="2">
    <source>
        <dbReference type="EMBL" id="KAG5639822.1"/>
    </source>
</evidence>